<gene>
    <name evidence="1" type="ORF">PV07_11778</name>
</gene>
<keyword evidence="2" id="KW-1185">Reference proteome</keyword>
<evidence type="ECO:0000313" key="1">
    <source>
        <dbReference type="EMBL" id="KIW23591.1"/>
    </source>
</evidence>
<dbReference type="GeneID" id="27350972"/>
<evidence type="ECO:0000313" key="2">
    <source>
        <dbReference type="Proteomes" id="UP000054466"/>
    </source>
</evidence>
<dbReference type="EMBL" id="KN847046">
    <property type="protein sequence ID" value="KIW23591.1"/>
    <property type="molecule type" value="Genomic_DNA"/>
</dbReference>
<protein>
    <submittedName>
        <fullName evidence="1">Uncharacterized protein</fullName>
    </submittedName>
</protein>
<dbReference type="VEuPathDB" id="FungiDB:PV07_11778"/>
<reference evidence="1 2" key="1">
    <citation type="submission" date="2015-01" db="EMBL/GenBank/DDBJ databases">
        <title>The Genome Sequence of Cladophialophora immunda CBS83496.</title>
        <authorList>
            <consortium name="The Broad Institute Genomics Platform"/>
            <person name="Cuomo C."/>
            <person name="de Hoog S."/>
            <person name="Gorbushina A."/>
            <person name="Stielow B."/>
            <person name="Teixiera M."/>
            <person name="Abouelleil A."/>
            <person name="Chapman S.B."/>
            <person name="Priest M."/>
            <person name="Young S.K."/>
            <person name="Wortman J."/>
            <person name="Nusbaum C."/>
            <person name="Birren B."/>
        </authorList>
    </citation>
    <scope>NUCLEOTIDE SEQUENCE [LARGE SCALE GENOMIC DNA]</scope>
    <source>
        <strain evidence="1 2">CBS 83496</strain>
    </source>
</reference>
<organism evidence="1 2">
    <name type="scientific">Cladophialophora immunda</name>
    <dbReference type="NCBI Taxonomy" id="569365"/>
    <lineage>
        <taxon>Eukaryota</taxon>
        <taxon>Fungi</taxon>
        <taxon>Dikarya</taxon>
        <taxon>Ascomycota</taxon>
        <taxon>Pezizomycotina</taxon>
        <taxon>Eurotiomycetes</taxon>
        <taxon>Chaetothyriomycetidae</taxon>
        <taxon>Chaetothyriales</taxon>
        <taxon>Herpotrichiellaceae</taxon>
        <taxon>Cladophialophora</taxon>
    </lineage>
</organism>
<sequence length="157" mass="16852">MFLALIPVIIDSAKDDCPSNQAATGKMVRSCPDGFPRMVSRTAEHQTNSHSSARVSVPTGSGCLGIRRACKADPSQLATPYRTTPYRSGIKLLGPKPNHLLSHEAKPHPTSDWHMAKMPHTKSGMGLSGQDGLIPPEACMAIQPVRTGSPAWVALFR</sequence>
<name>A0A0D1Z7K6_9EURO</name>
<dbReference type="AlphaFoldDB" id="A0A0D1Z7K6"/>
<dbReference type="RefSeq" id="XP_016243807.1">
    <property type="nucleotide sequence ID" value="XM_016399245.1"/>
</dbReference>
<proteinExistence type="predicted"/>
<accession>A0A0D1Z7K6</accession>
<dbReference type="Proteomes" id="UP000054466">
    <property type="component" value="Unassembled WGS sequence"/>
</dbReference>
<dbReference type="HOGENOM" id="CLU_1677697_0_0_1"/>